<reference evidence="1 2" key="2">
    <citation type="submission" date="2017-09" db="EMBL/GenBank/DDBJ databases">
        <title>Extensive intraspecific genome diversity in a model arbuscular mycorrhizal fungus.</title>
        <authorList>
            <person name="Chen E.C."/>
            <person name="Morin E."/>
            <person name="Beaudet D."/>
            <person name="Noel J."/>
            <person name="Ndikumana S."/>
            <person name="Charron P."/>
            <person name="St-Onge C."/>
            <person name="Giorgi J."/>
            <person name="Grigoriev I.V."/>
            <person name="Roux C."/>
            <person name="Martin F.M."/>
            <person name="Corradi N."/>
        </authorList>
    </citation>
    <scope>NUCLEOTIDE SEQUENCE [LARGE SCALE GENOMIC DNA]</scope>
    <source>
        <strain evidence="1 2">A5</strain>
    </source>
</reference>
<accession>A0A2N0NBB2</accession>
<protein>
    <submittedName>
        <fullName evidence="1">Uncharacterized protein</fullName>
    </submittedName>
</protein>
<reference evidence="1 2" key="1">
    <citation type="submission" date="2016-04" db="EMBL/GenBank/DDBJ databases">
        <title>Genome analyses suggest a sexual origin of heterokaryosis in a supposedly ancient asexual fungus.</title>
        <authorList>
            <person name="Ropars J."/>
            <person name="Sedzielewska K."/>
            <person name="Noel J."/>
            <person name="Charron P."/>
            <person name="Farinelli L."/>
            <person name="Marton T."/>
            <person name="Kruger M."/>
            <person name="Pelin A."/>
            <person name="Brachmann A."/>
            <person name="Corradi N."/>
        </authorList>
    </citation>
    <scope>NUCLEOTIDE SEQUENCE [LARGE SCALE GENOMIC DNA]</scope>
    <source>
        <strain evidence="1 2">A5</strain>
    </source>
</reference>
<sequence>MQWIKNYPGKFSDYTISLSVITRKNYVTLTEDNNKCNIATYDIFLEDWFNALKTKVNCRLRADYKKHKASDTGRMKKNWILTLLK</sequence>
<dbReference type="AlphaFoldDB" id="A0A2N0NBB2"/>
<evidence type="ECO:0000313" key="1">
    <source>
        <dbReference type="EMBL" id="PKB91867.1"/>
    </source>
</evidence>
<name>A0A2N0NBB2_9GLOM</name>
<dbReference type="EMBL" id="LLXJ01013431">
    <property type="protein sequence ID" value="PKB91867.1"/>
    <property type="molecule type" value="Genomic_DNA"/>
</dbReference>
<evidence type="ECO:0000313" key="2">
    <source>
        <dbReference type="Proteomes" id="UP000232722"/>
    </source>
</evidence>
<comment type="caution">
    <text evidence="1">The sequence shown here is derived from an EMBL/GenBank/DDBJ whole genome shotgun (WGS) entry which is preliminary data.</text>
</comment>
<proteinExistence type="predicted"/>
<organism evidence="1 2">
    <name type="scientific">Rhizophagus irregularis</name>
    <dbReference type="NCBI Taxonomy" id="588596"/>
    <lineage>
        <taxon>Eukaryota</taxon>
        <taxon>Fungi</taxon>
        <taxon>Fungi incertae sedis</taxon>
        <taxon>Mucoromycota</taxon>
        <taxon>Glomeromycotina</taxon>
        <taxon>Glomeromycetes</taxon>
        <taxon>Glomerales</taxon>
        <taxon>Glomeraceae</taxon>
        <taxon>Rhizophagus</taxon>
    </lineage>
</organism>
<gene>
    <name evidence="1" type="ORF">RhiirA5_447185</name>
</gene>
<dbReference type="Proteomes" id="UP000232722">
    <property type="component" value="Unassembled WGS sequence"/>
</dbReference>